<accession>A0A5D4NU80</accession>
<protein>
    <submittedName>
        <fullName evidence="1">Uncharacterized protein</fullName>
    </submittedName>
</protein>
<dbReference type="Proteomes" id="UP000322267">
    <property type="component" value="Unassembled WGS sequence"/>
</dbReference>
<name>A0A5D4NU80_9BACI</name>
<dbReference type="RefSeq" id="WP_148939115.1">
    <property type="nucleotide sequence ID" value="NZ_VTEI01000003.1"/>
</dbReference>
<dbReference type="AlphaFoldDB" id="A0A5D4NU80"/>
<reference evidence="1 2" key="1">
    <citation type="submission" date="2019-08" db="EMBL/GenBank/DDBJ databases">
        <title>Bacillus genomes from the desert of Cuatro Cienegas, Coahuila.</title>
        <authorList>
            <person name="Olmedo-Alvarez G."/>
        </authorList>
    </citation>
    <scope>NUCLEOTIDE SEQUENCE [LARGE SCALE GENOMIC DNA]</scope>
    <source>
        <strain evidence="1 2">CH34_1T</strain>
    </source>
</reference>
<dbReference type="EMBL" id="VTEI01000003">
    <property type="protein sequence ID" value="TYS17767.1"/>
    <property type="molecule type" value="Genomic_DNA"/>
</dbReference>
<comment type="caution">
    <text evidence="1">The sequence shown here is derived from an EMBL/GenBank/DDBJ whole genome shotgun (WGS) entry which is preliminary data.</text>
</comment>
<evidence type="ECO:0000313" key="2">
    <source>
        <dbReference type="Proteomes" id="UP000322267"/>
    </source>
</evidence>
<gene>
    <name evidence="1" type="ORF">FZC78_07865</name>
</gene>
<sequence>MHQYMSIMLSVSLVHSPLTEEPKVLSEHSDRQLAVSDKNTQELYKEEKEEHNYKVQFKEDGFYQVAHVFSENQFGSMKETRVYYVDGSDYYLVSRNEFSKQNILPESIETGSLTKMDEVPFETEEDGTY</sequence>
<organism evidence="1 2">
    <name type="scientific">Rossellomorea vietnamensis</name>
    <dbReference type="NCBI Taxonomy" id="218284"/>
    <lineage>
        <taxon>Bacteria</taxon>
        <taxon>Bacillati</taxon>
        <taxon>Bacillota</taxon>
        <taxon>Bacilli</taxon>
        <taxon>Bacillales</taxon>
        <taxon>Bacillaceae</taxon>
        <taxon>Rossellomorea</taxon>
    </lineage>
</organism>
<dbReference type="OrthoDB" id="9868503at2"/>
<evidence type="ECO:0000313" key="1">
    <source>
        <dbReference type="EMBL" id="TYS17767.1"/>
    </source>
</evidence>
<proteinExistence type="predicted"/>